<proteinExistence type="predicted"/>
<feature type="signal peptide" evidence="2">
    <location>
        <begin position="1"/>
        <end position="17"/>
    </location>
</feature>
<evidence type="ECO:0000256" key="1">
    <source>
        <dbReference type="SAM" id="MobiDB-lite"/>
    </source>
</evidence>
<keyword evidence="4" id="KW-1185">Reference proteome</keyword>
<dbReference type="AlphaFoldDB" id="A0AAJ0I7D9"/>
<dbReference type="RefSeq" id="XP_062692798.1">
    <property type="nucleotide sequence ID" value="XM_062832328.1"/>
</dbReference>
<accession>A0AAJ0I7D9</accession>
<evidence type="ECO:0000256" key="2">
    <source>
        <dbReference type="SAM" id="SignalP"/>
    </source>
</evidence>
<gene>
    <name evidence="3" type="ORF">B0T23DRAFT_139550</name>
</gene>
<evidence type="ECO:0000313" key="3">
    <source>
        <dbReference type="EMBL" id="KAK3492340.1"/>
    </source>
</evidence>
<dbReference type="GeneID" id="87869950"/>
<dbReference type="Proteomes" id="UP001285908">
    <property type="component" value="Unassembled WGS sequence"/>
</dbReference>
<sequence>MKAALLPLAAMFAVAAAQTTSVCAAAYIVETCLGTENSRLALCGRDDYGCKCAQYPNIIACYNNCPNDPRKASAMGDRDTWCALDKQYPSSTTKVAVATTSLNTAPAAAATTAATTAVSSSGSDNENTGDANTTATGAASSNTASAPSTSATGNAAGEVLVSTGGLLAAFAGVVAAVL</sequence>
<comment type="caution">
    <text evidence="3">The sequence shown here is derived from an EMBL/GenBank/DDBJ whole genome shotgun (WGS) entry which is preliminary data.</text>
</comment>
<name>A0AAJ0I7D9_9PEZI</name>
<evidence type="ECO:0000313" key="4">
    <source>
        <dbReference type="Proteomes" id="UP001285908"/>
    </source>
</evidence>
<dbReference type="EMBL" id="JAULSX010000004">
    <property type="protein sequence ID" value="KAK3492340.1"/>
    <property type="molecule type" value="Genomic_DNA"/>
</dbReference>
<reference evidence="3 4" key="1">
    <citation type="journal article" date="2023" name="Mol. Phylogenet. Evol.">
        <title>Genome-scale phylogeny and comparative genomics of the fungal order Sordariales.</title>
        <authorList>
            <person name="Hensen N."/>
            <person name="Bonometti L."/>
            <person name="Westerberg I."/>
            <person name="Brannstrom I.O."/>
            <person name="Guillou S."/>
            <person name="Cros-Aarteil S."/>
            <person name="Calhoun S."/>
            <person name="Haridas S."/>
            <person name="Kuo A."/>
            <person name="Mondo S."/>
            <person name="Pangilinan J."/>
            <person name="Riley R."/>
            <person name="LaButti K."/>
            <person name="Andreopoulos B."/>
            <person name="Lipzen A."/>
            <person name="Chen C."/>
            <person name="Yan M."/>
            <person name="Daum C."/>
            <person name="Ng V."/>
            <person name="Clum A."/>
            <person name="Steindorff A."/>
            <person name="Ohm R.A."/>
            <person name="Martin F."/>
            <person name="Silar P."/>
            <person name="Natvig D.O."/>
            <person name="Lalanne C."/>
            <person name="Gautier V."/>
            <person name="Ament-Velasquez S.L."/>
            <person name="Kruys A."/>
            <person name="Hutchinson M.I."/>
            <person name="Powell A.J."/>
            <person name="Barry K."/>
            <person name="Miller A.N."/>
            <person name="Grigoriev I.V."/>
            <person name="Debuchy R."/>
            <person name="Gladieux P."/>
            <person name="Hiltunen Thoren M."/>
            <person name="Johannesson H."/>
        </authorList>
    </citation>
    <scope>NUCLEOTIDE SEQUENCE [LARGE SCALE GENOMIC DNA]</scope>
    <source>
        <strain evidence="3 4">FGSC 10403</strain>
    </source>
</reference>
<feature type="chain" id="PRO_5042508455" evidence="2">
    <location>
        <begin position="18"/>
        <end position="178"/>
    </location>
</feature>
<organism evidence="3 4">
    <name type="scientific">Neurospora hispaniola</name>
    <dbReference type="NCBI Taxonomy" id="588809"/>
    <lineage>
        <taxon>Eukaryota</taxon>
        <taxon>Fungi</taxon>
        <taxon>Dikarya</taxon>
        <taxon>Ascomycota</taxon>
        <taxon>Pezizomycotina</taxon>
        <taxon>Sordariomycetes</taxon>
        <taxon>Sordariomycetidae</taxon>
        <taxon>Sordariales</taxon>
        <taxon>Sordariaceae</taxon>
        <taxon>Neurospora</taxon>
    </lineage>
</organism>
<feature type="region of interest" description="Disordered" evidence="1">
    <location>
        <begin position="116"/>
        <end position="151"/>
    </location>
</feature>
<keyword evidence="2" id="KW-0732">Signal</keyword>
<protein>
    <submittedName>
        <fullName evidence="3">Uncharacterized protein</fullName>
    </submittedName>
</protein>